<comment type="caution">
    <text evidence="2">The sequence shown here is derived from an EMBL/GenBank/DDBJ whole genome shotgun (WGS) entry which is preliminary data.</text>
</comment>
<reference evidence="2 3" key="1">
    <citation type="journal article" date="2019" name="Nat. Microbiol.">
        <title>Mediterranean grassland soil C-N compound turnover is dependent on rainfall and depth, and is mediated by genomically divergent microorganisms.</title>
        <authorList>
            <person name="Diamond S."/>
            <person name="Andeer P.F."/>
            <person name="Li Z."/>
            <person name="Crits-Christoph A."/>
            <person name="Burstein D."/>
            <person name="Anantharaman K."/>
            <person name="Lane K.R."/>
            <person name="Thomas B.C."/>
            <person name="Pan C."/>
            <person name="Northen T.R."/>
            <person name="Banfield J.F."/>
        </authorList>
    </citation>
    <scope>NUCLEOTIDE SEQUENCE [LARGE SCALE GENOMIC DNA]</scope>
    <source>
        <strain evidence="2">WS_2</strain>
    </source>
</reference>
<dbReference type="Proteomes" id="UP000317716">
    <property type="component" value="Unassembled WGS sequence"/>
</dbReference>
<evidence type="ECO:0000313" key="2">
    <source>
        <dbReference type="EMBL" id="TMQ56842.1"/>
    </source>
</evidence>
<protein>
    <submittedName>
        <fullName evidence="2">DUF4388 domain-containing protein</fullName>
    </submittedName>
</protein>
<dbReference type="Pfam" id="PF14332">
    <property type="entry name" value="DUF4388"/>
    <property type="match status" value="1"/>
</dbReference>
<accession>A0A538SZQ0</accession>
<name>A0A538SZQ0_UNCEI</name>
<organism evidence="2 3">
    <name type="scientific">Eiseniibacteriota bacterium</name>
    <dbReference type="NCBI Taxonomy" id="2212470"/>
    <lineage>
        <taxon>Bacteria</taxon>
        <taxon>Candidatus Eiseniibacteriota</taxon>
    </lineage>
</organism>
<dbReference type="PANTHER" id="PTHR36304:SF4">
    <property type="entry name" value="DUF4388 DOMAIN-CONTAINING PROTEIN"/>
    <property type="match status" value="1"/>
</dbReference>
<feature type="domain" description="PatA-like N-terminal" evidence="1">
    <location>
        <begin position="4"/>
        <end position="160"/>
    </location>
</feature>
<dbReference type="PANTHER" id="PTHR36304">
    <property type="entry name" value="DOMAIN GTPASE-ACTIVATING PROTEIN, PUTATIVE-RELATED-RELATED"/>
    <property type="match status" value="1"/>
</dbReference>
<dbReference type="AlphaFoldDB" id="A0A538SZQ0"/>
<evidence type="ECO:0000259" key="1">
    <source>
        <dbReference type="Pfam" id="PF14332"/>
    </source>
</evidence>
<evidence type="ECO:0000313" key="3">
    <source>
        <dbReference type="Proteomes" id="UP000317716"/>
    </source>
</evidence>
<dbReference type="InterPro" id="IPR025497">
    <property type="entry name" value="PatA-like_N"/>
</dbReference>
<sequence length="359" mass="40815">MALQGNLRDFSVPEIMQLLGSQKKTGCLSMEWNTERASIYLLEGQIVSTRSPGVTREDSLLAFLRKVHRLSEEQVLGLVAIQKESNRDAEELLLTGGYLDATELAEFIERLILDDLMRFVRWENGSYRFDPNQRWPHAPHVKLGLEPSLLEASRRVDEQKRFVSIFRDPYSLIAVRDLPGPKEAVSQAERDMFGTVDGQHTVEETVRMAPLSEYEAYEALQRMLEAKWIELAGRREPSEAGKPARAAKRDGPRRPVLWELVVLVAVVGILFAGRRAGLELAMAAPPSRQHDVFAAVQLRNLRAALELYRREKGAYPARLEDLVSGHWITPDQARVSGYVVLYLPVRRDASYRLELQTDR</sequence>
<dbReference type="EMBL" id="VBOS01000147">
    <property type="protein sequence ID" value="TMQ56842.1"/>
    <property type="molecule type" value="Genomic_DNA"/>
</dbReference>
<gene>
    <name evidence="2" type="ORF">E6K72_04280</name>
</gene>
<proteinExistence type="predicted"/>